<organism evidence="1 2">
    <name type="scientific">Methylovulum psychrotolerans</name>
    <dbReference type="NCBI Taxonomy" id="1704499"/>
    <lineage>
        <taxon>Bacteria</taxon>
        <taxon>Pseudomonadati</taxon>
        <taxon>Pseudomonadota</taxon>
        <taxon>Gammaproteobacteria</taxon>
        <taxon>Methylococcales</taxon>
        <taxon>Methylococcaceae</taxon>
        <taxon>Methylovulum</taxon>
    </lineage>
</organism>
<evidence type="ECO:0000313" key="1">
    <source>
        <dbReference type="EMBL" id="ASF44741.1"/>
    </source>
</evidence>
<accession>A0A1Z4BTV2</accession>
<gene>
    <name evidence="1" type="ORF">CEK71_00925</name>
</gene>
<evidence type="ECO:0000313" key="2">
    <source>
        <dbReference type="Proteomes" id="UP000197019"/>
    </source>
</evidence>
<dbReference type="AlphaFoldDB" id="A0A1Z4BTV2"/>
<proteinExistence type="predicted"/>
<dbReference type="EMBL" id="CP022129">
    <property type="protein sequence ID" value="ASF44741.1"/>
    <property type="molecule type" value="Genomic_DNA"/>
</dbReference>
<sequence length="256" mass="27587">MATNQTIDLRTATTLKNIETIRLADSHDTLIVDTQSIHNISGNNTLKVDASDGSNTIKMDSGWTDKGISNGYHTFTKNGETLLLNTAITDIEAPTAYTISDPTSAANVGSVFDSSVQEITLLTSPYWTTPSIDLSGFGLEDKLLFANISGASFVGTDHVNRSHYISQADTFGIGTNGIITAYAFHDRVSWQAGATKALLISSQYTRRTGYVQEWHTTSRGGYNSSFVFISSTAQHTATIELTGLPAGLPDSQFVFV</sequence>
<protein>
    <submittedName>
        <fullName evidence="1">Uncharacterized protein</fullName>
    </submittedName>
</protein>
<name>A0A1Z4BTV2_9GAMM</name>
<reference evidence="1 2" key="1">
    <citation type="submission" date="2017-06" db="EMBL/GenBank/DDBJ databases">
        <title>Genome Sequencing of the methanotroph Methylovulum psychrotolerants str. HV10-M2 isolated from a high-altitude environment.</title>
        <authorList>
            <person name="Mateos-Rivera A."/>
        </authorList>
    </citation>
    <scope>NUCLEOTIDE SEQUENCE [LARGE SCALE GENOMIC DNA]</scope>
    <source>
        <strain evidence="1 2">HV10_M2</strain>
    </source>
</reference>
<dbReference type="Proteomes" id="UP000197019">
    <property type="component" value="Chromosome"/>
</dbReference>
<keyword evidence="2" id="KW-1185">Reference proteome</keyword>
<dbReference type="KEGG" id="mpsy:CEK71_00925"/>